<evidence type="ECO:0000259" key="1">
    <source>
        <dbReference type="Pfam" id="PF01979"/>
    </source>
</evidence>
<dbReference type="InterPro" id="IPR032466">
    <property type="entry name" value="Metal_Hydrolase"/>
</dbReference>
<gene>
    <name evidence="2" type="ORF">B5766_04940</name>
</gene>
<dbReference type="GO" id="GO:0016810">
    <property type="term" value="F:hydrolase activity, acting on carbon-nitrogen (but not peptide) bonds"/>
    <property type="evidence" value="ECO:0007669"/>
    <property type="project" value="InterPro"/>
</dbReference>
<evidence type="ECO:0000313" key="3">
    <source>
        <dbReference type="Proteomes" id="UP000219994"/>
    </source>
</evidence>
<dbReference type="CDD" id="cd01292">
    <property type="entry name" value="metallo-dependent_hydrolases"/>
    <property type="match status" value="1"/>
</dbReference>
<reference evidence="3" key="1">
    <citation type="submission" date="2017-03" db="EMBL/GenBank/DDBJ databases">
        <authorList>
            <person name="Lund M.B."/>
        </authorList>
    </citation>
    <scope>NUCLEOTIDE SEQUENCE [LARGE SCALE GENOMIC DNA]</scope>
</reference>
<dbReference type="AlphaFoldDB" id="A0A2A6FSY7"/>
<feature type="domain" description="Amidohydrolase-related" evidence="1">
    <location>
        <begin position="270"/>
        <end position="368"/>
    </location>
</feature>
<dbReference type="PANTHER" id="PTHR43135">
    <property type="entry name" value="ALPHA-D-RIBOSE 1-METHYLPHOSPHONATE 5-TRIPHOSPHATE DIPHOSPHATASE"/>
    <property type="match status" value="1"/>
</dbReference>
<dbReference type="InterPro" id="IPR006680">
    <property type="entry name" value="Amidohydro-rel"/>
</dbReference>
<dbReference type="PANTHER" id="PTHR43135:SF3">
    <property type="entry name" value="ALPHA-D-RIBOSE 1-METHYLPHOSPHONATE 5-TRIPHOSPHATE DIPHOSPHATASE"/>
    <property type="match status" value="1"/>
</dbReference>
<dbReference type="InterPro" id="IPR051781">
    <property type="entry name" value="Metallo-dep_Hydrolase"/>
</dbReference>
<name>A0A2A6FSY7_9MICO</name>
<dbReference type="Gene3D" id="3.20.20.140">
    <property type="entry name" value="Metal-dependent hydrolases"/>
    <property type="match status" value="1"/>
</dbReference>
<sequence length="388" mass="39767">MSTLITGASAIVGGRLAQPVLAGDSILVKGGKIDRIGFAADVAREPHDSTIDVANAVIIPGLIDPHTHPVLGDFTPRQNTLGWVTAHLNGGVTTLISAGETHWPGRRRTPIGAKSIAMAAAQSSLDLRPGGAKLHGGAILIEPGLSSADFDDMERAGVRLVGEIGLGTSIDADRIRGPIEEARARGWTIPLHVGGASVPGSHVVSGDLVVELNPDVVSHANGGPTARPFAEILRVIEGTTVAIEVVQAGNTRALVRIVEHLNREGLLSRLQFGTDSPSGTGVMPLGILRTIAYATAFAGVDPVAALCCASGEVAARYRLDAGVIEAGRPADLVVLDVPLGGQGGTALDSFVNGDIPSVALVMVDGEVVVQPSRVTPPPRHPPIVSGGC</sequence>
<dbReference type="Gene3D" id="2.30.40.10">
    <property type="entry name" value="Urease, subunit C, domain 1"/>
    <property type="match status" value="1"/>
</dbReference>
<dbReference type="EMBL" id="NAEP01000028">
    <property type="protein sequence ID" value="PDQ35800.1"/>
    <property type="molecule type" value="Genomic_DNA"/>
</dbReference>
<protein>
    <recommendedName>
        <fullName evidence="1">Amidohydrolase-related domain-containing protein</fullName>
    </recommendedName>
</protein>
<dbReference type="InterPro" id="IPR011059">
    <property type="entry name" value="Metal-dep_hydrolase_composite"/>
</dbReference>
<evidence type="ECO:0000313" key="2">
    <source>
        <dbReference type="EMBL" id="PDQ35800.1"/>
    </source>
</evidence>
<organism evidence="2 3">
    <name type="scientific">Candidatus Lumbricidiphila eiseniae</name>
    <dbReference type="NCBI Taxonomy" id="1969409"/>
    <lineage>
        <taxon>Bacteria</taxon>
        <taxon>Bacillati</taxon>
        <taxon>Actinomycetota</taxon>
        <taxon>Actinomycetes</taxon>
        <taxon>Micrococcales</taxon>
        <taxon>Microbacteriaceae</taxon>
        <taxon>Candidatus Lumbricidiphila</taxon>
    </lineage>
</organism>
<dbReference type="Proteomes" id="UP000219994">
    <property type="component" value="Unassembled WGS sequence"/>
</dbReference>
<dbReference type="SUPFAM" id="SSF51338">
    <property type="entry name" value="Composite domain of metallo-dependent hydrolases"/>
    <property type="match status" value="1"/>
</dbReference>
<proteinExistence type="predicted"/>
<dbReference type="SUPFAM" id="SSF51556">
    <property type="entry name" value="Metallo-dependent hydrolases"/>
    <property type="match status" value="1"/>
</dbReference>
<dbReference type="Pfam" id="PF01979">
    <property type="entry name" value="Amidohydro_1"/>
    <property type="match status" value="1"/>
</dbReference>
<comment type="caution">
    <text evidence="2">The sequence shown here is derived from an EMBL/GenBank/DDBJ whole genome shotgun (WGS) entry which is preliminary data.</text>
</comment>
<accession>A0A2A6FSY7</accession>